<dbReference type="GO" id="GO:0004826">
    <property type="term" value="F:phenylalanine-tRNA ligase activity"/>
    <property type="evidence" value="ECO:0007669"/>
    <property type="project" value="UniProtKB-UniRule"/>
</dbReference>
<comment type="subunit">
    <text evidence="3 15">Tetramer of two alpha and two beta subunits.</text>
</comment>
<dbReference type="InterPro" id="IPR004532">
    <property type="entry name" value="Phe-tRNA-ligase_IIc_bsu_bact"/>
</dbReference>
<dbReference type="Pfam" id="PF03483">
    <property type="entry name" value="B3_4"/>
    <property type="match status" value="1"/>
</dbReference>
<dbReference type="Gene3D" id="3.30.930.10">
    <property type="entry name" value="Bira Bifunctional Protein, Domain 2"/>
    <property type="match status" value="1"/>
</dbReference>
<feature type="binding site" evidence="15">
    <location>
        <position position="464"/>
    </location>
    <ligand>
        <name>Mg(2+)</name>
        <dbReference type="ChEBI" id="CHEBI:18420"/>
        <note>shared with alpha subunit</note>
    </ligand>
</feature>
<name>A0A177NF62_9GAMM</name>
<dbReference type="PROSITE" id="PS50886">
    <property type="entry name" value="TRBD"/>
    <property type="match status" value="1"/>
</dbReference>
<dbReference type="InterPro" id="IPR009061">
    <property type="entry name" value="DNA-bd_dom_put_sf"/>
</dbReference>
<dbReference type="PANTHER" id="PTHR10947:SF0">
    <property type="entry name" value="PHENYLALANINE--TRNA LIGASE BETA SUBUNIT"/>
    <property type="match status" value="1"/>
</dbReference>
<dbReference type="Gene3D" id="3.50.40.10">
    <property type="entry name" value="Phenylalanyl-trna Synthetase, Chain B, domain 3"/>
    <property type="match status" value="1"/>
</dbReference>
<evidence type="ECO:0000256" key="8">
    <source>
        <dbReference type="ARBA" id="ARBA00022741"/>
    </source>
</evidence>
<dbReference type="FunFam" id="3.30.930.10:FF:000022">
    <property type="entry name" value="Phenylalanine--tRNA ligase beta subunit"/>
    <property type="match status" value="1"/>
</dbReference>
<dbReference type="InterPro" id="IPR012340">
    <property type="entry name" value="NA-bd_OB-fold"/>
</dbReference>
<comment type="similarity">
    <text evidence="2 15">Belongs to the phenylalanyl-tRNA synthetase beta subunit family. Type 1 subfamily.</text>
</comment>
<accession>A0A177NF62</accession>
<gene>
    <name evidence="15" type="primary">pheT</name>
    <name evidence="20" type="ORF">A1359_07935</name>
</gene>
<keyword evidence="4 15" id="KW-0963">Cytoplasm</keyword>
<evidence type="ECO:0000313" key="20">
    <source>
        <dbReference type="EMBL" id="OAI16565.1"/>
    </source>
</evidence>
<dbReference type="EC" id="6.1.1.20" evidence="15"/>
<evidence type="ECO:0000256" key="14">
    <source>
        <dbReference type="ARBA" id="ARBA00049255"/>
    </source>
</evidence>
<evidence type="ECO:0000256" key="3">
    <source>
        <dbReference type="ARBA" id="ARBA00011209"/>
    </source>
</evidence>
<comment type="catalytic activity">
    <reaction evidence="14 15">
        <text>tRNA(Phe) + L-phenylalanine + ATP = L-phenylalanyl-tRNA(Phe) + AMP + diphosphate + H(+)</text>
        <dbReference type="Rhea" id="RHEA:19413"/>
        <dbReference type="Rhea" id="RHEA-COMP:9668"/>
        <dbReference type="Rhea" id="RHEA-COMP:9699"/>
        <dbReference type="ChEBI" id="CHEBI:15378"/>
        <dbReference type="ChEBI" id="CHEBI:30616"/>
        <dbReference type="ChEBI" id="CHEBI:33019"/>
        <dbReference type="ChEBI" id="CHEBI:58095"/>
        <dbReference type="ChEBI" id="CHEBI:78442"/>
        <dbReference type="ChEBI" id="CHEBI:78531"/>
        <dbReference type="ChEBI" id="CHEBI:456215"/>
        <dbReference type="EC" id="6.1.1.20"/>
    </reaction>
</comment>
<keyword evidence="9 15" id="KW-0067">ATP-binding</keyword>
<dbReference type="Gene3D" id="3.30.70.380">
    <property type="entry name" value="Ferrodoxin-fold anticodon-binding domain"/>
    <property type="match status" value="1"/>
</dbReference>
<keyword evidence="8 15" id="KW-0547">Nucleotide-binding</keyword>
<dbReference type="InterPro" id="IPR002547">
    <property type="entry name" value="tRNA-bd_dom"/>
</dbReference>
<dbReference type="Pfam" id="PF17759">
    <property type="entry name" value="tRNA_synthFbeta"/>
    <property type="match status" value="1"/>
</dbReference>
<dbReference type="OrthoDB" id="9805455at2"/>
<evidence type="ECO:0000259" key="19">
    <source>
        <dbReference type="PROSITE" id="PS51483"/>
    </source>
</evidence>
<dbReference type="GO" id="GO:0005524">
    <property type="term" value="F:ATP binding"/>
    <property type="evidence" value="ECO:0007669"/>
    <property type="project" value="UniProtKB-UniRule"/>
</dbReference>
<evidence type="ECO:0000256" key="15">
    <source>
        <dbReference type="HAMAP-Rule" id="MF_00283"/>
    </source>
</evidence>
<evidence type="ECO:0000256" key="11">
    <source>
        <dbReference type="ARBA" id="ARBA00022884"/>
    </source>
</evidence>
<dbReference type="GO" id="GO:0000049">
    <property type="term" value="F:tRNA binding"/>
    <property type="evidence" value="ECO:0007669"/>
    <property type="project" value="UniProtKB-UniRule"/>
</dbReference>
<dbReference type="InterPro" id="IPR005146">
    <property type="entry name" value="B3/B4_tRNA-bd"/>
</dbReference>
<sequence length="791" mass="86820">MQVSEAWLREFINPPVNTAELAEQLTMAGLEVDALQPVAASFSGVVVGEVISTEQHPNADKLKVCQVNVGQSQPLQIVCGASNVRPGLKIPAALIGAVLPGDFKIKESKLRGELSFGMLCSEKELGMATSSEGLMELVDDAPVGCDIRDYLALNDHMIELGLTPNRADCLSVEGIAREVAVLNKLTFQQLPCEASPIHHQETLSIQIEQPNDCPAYLGRLIKNINAHAVTPLWMQERLRRSGIRSLSPVVDVTNYVLLELGQPLHAFDAAKLSAPIVVRNSHAGESLSLLNDQTVELDGETLVIADQKQALAFAGVMGGSASAVSDTTQDIFLECAFFNPLSIAGKARKFGLHTDSSHRFERGVDFTLQQRAMERATQLIVEIAGGSVGPINAVINQEQLPARQPVNLRRQRIEKVLGITLANDEITSLFQGLGMQVVENADGWEITPPGFRFDIAIEADLLEEIGRIVGYNNLPSSSLLMRAALGKAPEATLSLARLQDCLVDRDYQEAITYSFVDEAIQNAVAPNAEFIHIQNPISSDLAVMRTTLWCGLLNAAQYNVNRQQTRVRLFETGLRFVRHEDETLQQKMLAGLALGSAYAEQWGEKTRNVDFFDIKADIEALLSLSAHDLTFRPAQHPALHPGQTAEIIDAFANVVGLLGMLHPNLEKQLGFDSPVFLFELEQDAILQRSIPKFTQLSKFPSVRRDMALLVRQQVTAQEIIDCINNSKEAAVREVAIFDIYQGKGIEEGFKSVALSLILQDFTQTLTDSEIDAIFRRLLENMTAQLNAKLRA</sequence>
<dbReference type="CDD" id="cd02796">
    <property type="entry name" value="tRNA_bind_bactPheRS"/>
    <property type="match status" value="1"/>
</dbReference>
<dbReference type="FunFam" id="2.40.50.140:FF:000045">
    <property type="entry name" value="Phenylalanine--tRNA ligase beta subunit"/>
    <property type="match status" value="1"/>
</dbReference>
<evidence type="ECO:0000259" key="18">
    <source>
        <dbReference type="PROSITE" id="PS51447"/>
    </source>
</evidence>
<dbReference type="FunFam" id="3.50.40.10:FF:000001">
    <property type="entry name" value="Phenylalanine--tRNA ligase beta subunit"/>
    <property type="match status" value="1"/>
</dbReference>
<evidence type="ECO:0000256" key="10">
    <source>
        <dbReference type="ARBA" id="ARBA00022842"/>
    </source>
</evidence>
<proteinExistence type="inferred from homology"/>
<evidence type="ECO:0000256" key="5">
    <source>
        <dbReference type="ARBA" id="ARBA00022555"/>
    </source>
</evidence>
<evidence type="ECO:0000256" key="4">
    <source>
        <dbReference type="ARBA" id="ARBA00022490"/>
    </source>
</evidence>
<dbReference type="Gene3D" id="2.40.50.140">
    <property type="entry name" value="Nucleic acid-binding proteins"/>
    <property type="match status" value="1"/>
</dbReference>
<evidence type="ECO:0000256" key="16">
    <source>
        <dbReference type="PROSITE-ProRule" id="PRU00209"/>
    </source>
</evidence>
<comment type="subcellular location">
    <subcellularLocation>
        <location evidence="1 15">Cytoplasm</location>
    </subcellularLocation>
</comment>
<dbReference type="Proteomes" id="UP000078476">
    <property type="component" value="Unassembled WGS sequence"/>
</dbReference>
<dbReference type="AlphaFoldDB" id="A0A177NF62"/>
<dbReference type="InterPro" id="IPR041616">
    <property type="entry name" value="PheRS_beta_core"/>
</dbReference>
<dbReference type="EMBL" id="LUUI01000095">
    <property type="protein sequence ID" value="OAI16565.1"/>
    <property type="molecule type" value="Genomic_DNA"/>
</dbReference>
<evidence type="ECO:0000313" key="21">
    <source>
        <dbReference type="Proteomes" id="UP000078476"/>
    </source>
</evidence>
<dbReference type="PROSITE" id="PS51483">
    <property type="entry name" value="B5"/>
    <property type="match status" value="1"/>
</dbReference>
<protein>
    <recommendedName>
        <fullName evidence="15">Phenylalanine--tRNA ligase beta subunit</fullName>
        <ecNumber evidence="15">6.1.1.20</ecNumber>
    </recommendedName>
    <alternativeName>
        <fullName evidence="15">Phenylalanyl-tRNA synthetase beta subunit</fullName>
        <shortName evidence="15">PheRS</shortName>
    </alternativeName>
</protein>
<evidence type="ECO:0000256" key="2">
    <source>
        <dbReference type="ARBA" id="ARBA00008653"/>
    </source>
</evidence>
<feature type="binding site" evidence="15">
    <location>
        <position position="454"/>
    </location>
    <ligand>
        <name>Mg(2+)</name>
        <dbReference type="ChEBI" id="CHEBI:18420"/>
        <note>shared with alpha subunit</note>
    </ligand>
</feature>
<keyword evidence="10 15" id="KW-0460">Magnesium</keyword>
<dbReference type="SUPFAM" id="SSF55681">
    <property type="entry name" value="Class II aaRS and biotin synthetases"/>
    <property type="match status" value="1"/>
</dbReference>
<dbReference type="InterPro" id="IPR005121">
    <property type="entry name" value="Fdx_antiC-bd"/>
</dbReference>
<dbReference type="InterPro" id="IPR045060">
    <property type="entry name" value="Phe-tRNA-ligase_IIc_bsu"/>
</dbReference>
<dbReference type="SMART" id="SM00873">
    <property type="entry name" value="B3_4"/>
    <property type="match status" value="1"/>
</dbReference>
<organism evidence="20 21">
    <name type="scientific">Methylomonas lenta</name>
    <dbReference type="NCBI Taxonomy" id="980561"/>
    <lineage>
        <taxon>Bacteria</taxon>
        <taxon>Pseudomonadati</taxon>
        <taxon>Pseudomonadota</taxon>
        <taxon>Gammaproteobacteria</taxon>
        <taxon>Methylococcales</taxon>
        <taxon>Methylococcaceae</taxon>
        <taxon>Methylomonas</taxon>
    </lineage>
</organism>
<dbReference type="SMART" id="SM00874">
    <property type="entry name" value="B5"/>
    <property type="match status" value="1"/>
</dbReference>
<evidence type="ECO:0000256" key="7">
    <source>
        <dbReference type="ARBA" id="ARBA00022723"/>
    </source>
</evidence>
<evidence type="ECO:0000256" key="1">
    <source>
        <dbReference type="ARBA" id="ARBA00004496"/>
    </source>
</evidence>
<dbReference type="PROSITE" id="PS51447">
    <property type="entry name" value="FDX_ACB"/>
    <property type="match status" value="1"/>
</dbReference>
<evidence type="ECO:0000256" key="6">
    <source>
        <dbReference type="ARBA" id="ARBA00022598"/>
    </source>
</evidence>
<dbReference type="SUPFAM" id="SSF50249">
    <property type="entry name" value="Nucleic acid-binding proteins"/>
    <property type="match status" value="1"/>
</dbReference>
<keyword evidence="11 16" id="KW-0694">RNA-binding</keyword>
<feature type="domain" description="TRNA-binding" evidence="17">
    <location>
        <begin position="39"/>
        <end position="148"/>
    </location>
</feature>
<dbReference type="InterPro" id="IPR005147">
    <property type="entry name" value="tRNA_synthase_B5-dom"/>
</dbReference>
<feature type="binding site" evidence="15">
    <location>
        <position position="463"/>
    </location>
    <ligand>
        <name>Mg(2+)</name>
        <dbReference type="ChEBI" id="CHEBI:18420"/>
        <note>shared with alpha subunit</note>
    </ligand>
</feature>
<keyword evidence="7 15" id="KW-0479">Metal-binding</keyword>
<dbReference type="InterPro" id="IPR045864">
    <property type="entry name" value="aa-tRNA-synth_II/BPL/LPL"/>
</dbReference>
<keyword evidence="5 16" id="KW-0820">tRNA-binding</keyword>
<feature type="binding site" evidence="15">
    <location>
        <position position="460"/>
    </location>
    <ligand>
        <name>Mg(2+)</name>
        <dbReference type="ChEBI" id="CHEBI:18420"/>
        <note>shared with alpha subunit</note>
    </ligand>
</feature>
<keyword evidence="13 15" id="KW-0030">Aminoacyl-tRNA synthetase</keyword>
<evidence type="ECO:0000256" key="9">
    <source>
        <dbReference type="ARBA" id="ARBA00022840"/>
    </source>
</evidence>
<dbReference type="CDD" id="cd00769">
    <property type="entry name" value="PheRS_beta_core"/>
    <property type="match status" value="1"/>
</dbReference>
<dbReference type="GO" id="GO:0006432">
    <property type="term" value="P:phenylalanyl-tRNA aminoacylation"/>
    <property type="evidence" value="ECO:0007669"/>
    <property type="project" value="UniProtKB-UniRule"/>
</dbReference>
<dbReference type="Pfam" id="PF03147">
    <property type="entry name" value="FDX-ACB"/>
    <property type="match status" value="1"/>
</dbReference>
<dbReference type="Pfam" id="PF01588">
    <property type="entry name" value="tRNA_bind"/>
    <property type="match status" value="1"/>
</dbReference>
<dbReference type="GO" id="GO:0009328">
    <property type="term" value="C:phenylalanine-tRNA ligase complex"/>
    <property type="evidence" value="ECO:0007669"/>
    <property type="project" value="TreeGrafter"/>
</dbReference>
<dbReference type="InterPro" id="IPR020825">
    <property type="entry name" value="Phe-tRNA_synthase-like_B3/B4"/>
</dbReference>
<keyword evidence="6 15" id="KW-0436">Ligase</keyword>
<dbReference type="InterPro" id="IPR036690">
    <property type="entry name" value="Fdx_antiC-bd_sf"/>
</dbReference>
<dbReference type="SMART" id="SM00896">
    <property type="entry name" value="FDX-ACB"/>
    <property type="match status" value="1"/>
</dbReference>
<dbReference type="STRING" id="980561.A1359_07935"/>
<dbReference type="FunFam" id="3.30.70.380:FF:000001">
    <property type="entry name" value="Phenylalanine--tRNA ligase beta subunit"/>
    <property type="match status" value="1"/>
</dbReference>
<dbReference type="RefSeq" id="WP_066981245.1">
    <property type="nucleotide sequence ID" value="NZ_LUUI01000095.1"/>
</dbReference>
<comment type="cofactor">
    <cofactor evidence="15">
        <name>Mg(2+)</name>
        <dbReference type="ChEBI" id="CHEBI:18420"/>
    </cofactor>
    <text evidence="15">Binds 2 magnesium ions per tetramer.</text>
</comment>
<evidence type="ECO:0000259" key="17">
    <source>
        <dbReference type="PROSITE" id="PS50886"/>
    </source>
</evidence>
<evidence type="ECO:0000256" key="13">
    <source>
        <dbReference type="ARBA" id="ARBA00023146"/>
    </source>
</evidence>
<dbReference type="SUPFAM" id="SSF54991">
    <property type="entry name" value="Anticodon-binding domain of PheRS"/>
    <property type="match status" value="1"/>
</dbReference>
<evidence type="ECO:0000256" key="12">
    <source>
        <dbReference type="ARBA" id="ARBA00022917"/>
    </source>
</evidence>
<keyword evidence="12 15" id="KW-0648">Protein biosynthesis</keyword>
<feature type="domain" description="B5" evidence="19">
    <location>
        <begin position="401"/>
        <end position="476"/>
    </location>
</feature>
<keyword evidence="21" id="KW-1185">Reference proteome</keyword>
<dbReference type="PANTHER" id="PTHR10947">
    <property type="entry name" value="PHENYLALANYL-TRNA SYNTHETASE BETA CHAIN AND LEUCINE-RICH REPEAT-CONTAINING PROTEIN 47"/>
    <property type="match status" value="1"/>
</dbReference>
<dbReference type="NCBIfam" id="NF045760">
    <property type="entry name" value="YtpR"/>
    <property type="match status" value="1"/>
</dbReference>
<comment type="caution">
    <text evidence="20">The sequence shown here is derived from an EMBL/GenBank/DDBJ whole genome shotgun (WGS) entry which is preliminary data.</text>
</comment>
<dbReference type="SUPFAM" id="SSF46955">
    <property type="entry name" value="Putative DNA-binding domain"/>
    <property type="match status" value="1"/>
</dbReference>
<dbReference type="GO" id="GO:0000287">
    <property type="term" value="F:magnesium ion binding"/>
    <property type="evidence" value="ECO:0007669"/>
    <property type="project" value="UniProtKB-UniRule"/>
</dbReference>
<reference evidence="20 21" key="1">
    <citation type="submission" date="2016-03" db="EMBL/GenBank/DDBJ databases">
        <authorList>
            <person name="Ploux O."/>
        </authorList>
    </citation>
    <scope>NUCLEOTIDE SEQUENCE [LARGE SCALE GENOMIC DNA]</scope>
    <source>
        <strain evidence="20 21">R-45370</strain>
    </source>
</reference>
<feature type="domain" description="FDX-ACB" evidence="18">
    <location>
        <begin position="697"/>
        <end position="790"/>
    </location>
</feature>
<dbReference type="FunFam" id="3.30.56.10:FF:000002">
    <property type="entry name" value="Phenylalanine--tRNA ligase beta subunit"/>
    <property type="match status" value="1"/>
</dbReference>
<dbReference type="Pfam" id="PF03484">
    <property type="entry name" value="B5"/>
    <property type="match status" value="1"/>
</dbReference>
<dbReference type="NCBIfam" id="TIGR00472">
    <property type="entry name" value="pheT_bact"/>
    <property type="match status" value="1"/>
</dbReference>
<dbReference type="InterPro" id="IPR033714">
    <property type="entry name" value="tRNA_bind_bactPheRS"/>
</dbReference>
<dbReference type="HAMAP" id="MF_00283">
    <property type="entry name" value="Phe_tRNA_synth_beta1"/>
    <property type="match status" value="1"/>
</dbReference>
<dbReference type="Gene3D" id="3.30.56.10">
    <property type="match status" value="2"/>
</dbReference>
<dbReference type="SUPFAM" id="SSF56037">
    <property type="entry name" value="PheT/TilS domain"/>
    <property type="match status" value="1"/>
</dbReference>